<protein>
    <submittedName>
        <fullName evidence="1">Unplaced genomic scaffold PAXINscaffold_151, whole genome shotgun sequence</fullName>
    </submittedName>
</protein>
<organism evidence="1 2">
    <name type="scientific">Paxillus involutus ATCC 200175</name>
    <dbReference type="NCBI Taxonomy" id="664439"/>
    <lineage>
        <taxon>Eukaryota</taxon>
        <taxon>Fungi</taxon>
        <taxon>Dikarya</taxon>
        <taxon>Basidiomycota</taxon>
        <taxon>Agaricomycotina</taxon>
        <taxon>Agaricomycetes</taxon>
        <taxon>Agaricomycetidae</taxon>
        <taxon>Boletales</taxon>
        <taxon>Paxilineae</taxon>
        <taxon>Paxillaceae</taxon>
        <taxon>Paxillus</taxon>
    </lineage>
</organism>
<reference evidence="1 2" key="1">
    <citation type="submission" date="2014-06" db="EMBL/GenBank/DDBJ databases">
        <authorList>
            <consortium name="DOE Joint Genome Institute"/>
            <person name="Kuo A."/>
            <person name="Kohler A."/>
            <person name="Nagy L.G."/>
            <person name="Floudas D."/>
            <person name="Copeland A."/>
            <person name="Barry K.W."/>
            <person name="Cichocki N."/>
            <person name="Veneault-Fourrey C."/>
            <person name="LaButti K."/>
            <person name="Lindquist E.A."/>
            <person name="Lipzen A."/>
            <person name="Lundell T."/>
            <person name="Morin E."/>
            <person name="Murat C."/>
            <person name="Sun H."/>
            <person name="Tunlid A."/>
            <person name="Henrissat B."/>
            <person name="Grigoriev I.V."/>
            <person name="Hibbett D.S."/>
            <person name="Martin F."/>
            <person name="Nordberg H.P."/>
            <person name="Cantor M.N."/>
            <person name="Hua S.X."/>
        </authorList>
    </citation>
    <scope>NUCLEOTIDE SEQUENCE [LARGE SCALE GENOMIC DNA]</scope>
    <source>
        <strain evidence="1 2">ATCC 200175</strain>
    </source>
</reference>
<dbReference type="EMBL" id="KN819473">
    <property type="protein sequence ID" value="KIJ09342.1"/>
    <property type="molecule type" value="Genomic_DNA"/>
</dbReference>
<proteinExistence type="predicted"/>
<name>A0A0C9TND2_PAXIN</name>
<reference evidence="2" key="2">
    <citation type="submission" date="2015-01" db="EMBL/GenBank/DDBJ databases">
        <title>Evolutionary Origins and Diversification of the Mycorrhizal Mutualists.</title>
        <authorList>
            <consortium name="DOE Joint Genome Institute"/>
            <consortium name="Mycorrhizal Genomics Consortium"/>
            <person name="Kohler A."/>
            <person name="Kuo A."/>
            <person name="Nagy L.G."/>
            <person name="Floudas D."/>
            <person name="Copeland A."/>
            <person name="Barry K.W."/>
            <person name="Cichocki N."/>
            <person name="Veneault-Fourrey C."/>
            <person name="LaButti K."/>
            <person name="Lindquist E.A."/>
            <person name="Lipzen A."/>
            <person name="Lundell T."/>
            <person name="Morin E."/>
            <person name="Murat C."/>
            <person name="Riley R."/>
            <person name="Ohm R."/>
            <person name="Sun H."/>
            <person name="Tunlid A."/>
            <person name="Henrissat B."/>
            <person name="Grigoriev I.V."/>
            <person name="Hibbett D.S."/>
            <person name="Martin F."/>
        </authorList>
    </citation>
    <scope>NUCLEOTIDE SEQUENCE [LARGE SCALE GENOMIC DNA]</scope>
    <source>
        <strain evidence="2">ATCC 200175</strain>
    </source>
</reference>
<dbReference type="Proteomes" id="UP000053647">
    <property type="component" value="Unassembled WGS sequence"/>
</dbReference>
<evidence type="ECO:0000313" key="2">
    <source>
        <dbReference type="Proteomes" id="UP000053647"/>
    </source>
</evidence>
<gene>
    <name evidence="1" type="ORF">PAXINDRAFT_17562</name>
</gene>
<keyword evidence="2" id="KW-1185">Reference proteome</keyword>
<evidence type="ECO:0000313" key="1">
    <source>
        <dbReference type="EMBL" id="KIJ09342.1"/>
    </source>
</evidence>
<accession>A0A0C9TND2</accession>
<dbReference type="AlphaFoldDB" id="A0A0C9TND2"/>
<dbReference type="HOGENOM" id="CLU_2121805_0_0_1"/>
<sequence length="114" mass="13508">MVYSVELPHCLTGYINEIKKYWEHWLNVIITPCAAFYSEAFYSKQFLLHIHCNWIILPFELNIWSPHYHFPPPKLLGEEGTAVIKIYTIPEGVHDLVPDKKFSHYILVRRGEDH</sequence>